<keyword evidence="11" id="KW-0676">Redox-active center</keyword>
<dbReference type="Gene3D" id="1.20.1550.10">
    <property type="entry name" value="DsbB-like"/>
    <property type="match status" value="1"/>
</dbReference>
<feature type="transmembrane region" description="Helical" evidence="12">
    <location>
        <begin position="72"/>
        <end position="95"/>
    </location>
</feature>
<evidence type="ECO:0000256" key="11">
    <source>
        <dbReference type="ARBA" id="ARBA00023284"/>
    </source>
</evidence>
<dbReference type="GO" id="GO:0015035">
    <property type="term" value="F:protein-disulfide reductase activity"/>
    <property type="evidence" value="ECO:0007669"/>
    <property type="project" value="InterPro"/>
</dbReference>
<dbReference type="GO" id="GO:0006457">
    <property type="term" value="P:protein folding"/>
    <property type="evidence" value="ECO:0007669"/>
    <property type="project" value="InterPro"/>
</dbReference>
<keyword evidence="9" id="KW-1015">Disulfide bond</keyword>
<protein>
    <submittedName>
        <fullName evidence="13">Disulfide bond formation protein B</fullName>
    </submittedName>
</protein>
<dbReference type="GO" id="GO:0016020">
    <property type="term" value="C:membrane"/>
    <property type="evidence" value="ECO:0007669"/>
    <property type="project" value="UniProtKB-SubCell"/>
</dbReference>
<keyword evidence="3" id="KW-0813">Transport</keyword>
<evidence type="ECO:0000256" key="10">
    <source>
        <dbReference type="ARBA" id="ARBA00023186"/>
    </source>
</evidence>
<comment type="similarity">
    <text evidence="2">Belongs to the DsbB family. BdbC subfamily.</text>
</comment>
<keyword evidence="6 12" id="KW-1133">Transmembrane helix</keyword>
<dbReference type="RefSeq" id="WP_108621339.1">
    <property type="nucleotide sequence ID" value="NZ_CP028901.1"/>
</dbReference>
<feature type="transmembrane region" description="Helical" evidence="12">
    <location>
        <begin position="12"/>
        <end position="33"/>
    </location>
</feature>
<evidence type="ECO:0000313" key="14">
    <source>
        <dbReference type="Proteomes" id="UP000244571"/>
    </source>
</evidence>
<name>A0A2R4XJB0_9BURK</name>
<evidence type="ECO:0000256" key="12">
    <source>
        <dbReference type="SAM" id="Phobius"/>
    </source>
</evidence>
<dbReference type="InterPro" id="IPR023380">
    <property type="entry name" value="DsbB-like_sf"/>
</dbReference>
<evidence type="ECO:0000256" key="6">
    <source>
        <dbReference type="ARBA" id="ARBA00022989"/>
    </source>
</evidence>
<keyword evidence="14" id="KW-1185">Reference proteome</keyword>
<keyword evidence="7" id="KW-0560">Oxidoreductase</keyword>
<dbReference type="HAMAP" id="MF_00287">
    <property type="entry name" value="BdbC"/>
    <property type="match status" value="1"/>
</dbReference>
<dbReference type="AlphaFoldDB" id="A0A2R4XJB0"/>
<dbReference type="InterPro" id="IPR012187">
    <property type="entry name" value="Disulphide_bond_form_BdbC"/>
</dbReference>
<dbReference type="InterPro" id="IPR003752">
    <property type="entry name" value="DiS_bond_form_DsbB/BdbC"/>
</dbReference>
<evidence type="ECO:0000256" key="9">
    <source>
        <dbReference type="ARBA" id="ARBA00023157"/>
    </source>
</evidence>
<evidence type="ECO:0000256" key="1">
    <source>
        <dbReference type="ARBA" id="ARBA00004141"/>
    </source>
</evidence>
<dbReference type="OrthoDB" id="158402at2"/>
<dbReference type="PIRSF" id="PIRSF036659">
    <property type="entry name" value="BdbC"/>
    <property type="match status" value="1"/>
</dbReference>
<dbReference type="KEGG" id="boz:DBV39_09565"/>
<comment type="subcellular location">
    <subcellularLocation>
        <location evidence="1">Membrane</location>
        <topology evidence="1">Multi-pass membrane protein</topology>
    </subcellularLocation>
</comment>
<reference evidence="13 14" key="1">
    <citation type="submission" date="2018-04" db="EMBL/GenBank/DDBJ databases">
        <title>Bordetella sp. HZ20 isolated from seawater.</title>
        <authorList>
            <person name="Sun C."/>
        </authorList>
    </citation>
    <scope>NUCLEOTIDE SEQUENCE [LARGE SCALE GENOMIC DNA]</scope>
    <source>
        <strain evidence="13 14">HZ20</strain>
    </source>
</reference>
<evidence type="ECO:0000256" key="2">
    <source>
        <dbReference type="ARBA" id="ARBA00007602"/>
    </source>
</evidence>
<dbReference type="Proteomes" id="UP000244571">
    <property type="component" value="Chromosome"/>
</dbReference>
<dbReference type="PANTHER" id="PTHR43469">
    <property type="entry name" value="DISULFIDE FORMATION PROTEIN-RELATED"/>
    <property type="match status" value="1"/>
</dbReference>
<evidence type="ECO:0000313" key="13">
    <source>
        <dbReference type="EMBL" id="AWB33912.1"/>
    </source>
</evidence>
<keyword evidence="4 12" id="KW-0812">Transmembrane</keyword>
<proteinExistence type="inferred from homology"/>
<evidence type="ECO:0000256" key="8">
    <source>
        <dbReference type="ARBA" id="ARBA00023136"/>
    </source>
</evidence>
<evidence type="ECO:0000256" key="3">
    <source>
        <dbReference type="ARBA" id="ARBA00022448"/>
    </source>
</evidence>
<dbReference type="SUPFAM" id="SSF158442">
    <property type="entry name" value="DsbB-like"/>
    <property type="match status" value="1"/>
</dbReference>
<gene>
    <name evidence="13" type="ORF">DBV39_09565</name>
</gene>
<evidence type="ECO:0000256" key="5">
    <source>
        <dbReference type="ARBA" id="ARBA00022982"/>
    </source>
</evidence>
<feature type="transmembrane region" description="Helical" evidence="12">
    <location>
        <begin position="115"/>
        <end position="138"/>
    </location>
</feature>
<dbReference type="EMBL" id="CP028901">
    <property type="protein sequence ID" value="AWB33912.1"/>
    <property type="molecule type" value="Genomic_DNA"/>
</dbReference>
<evidence type="ECO:0000256" key="4">
    <source>
        <dbReference type="ARBA" id="ARBA00022692"/>
    </source>
</evidence>
<sequence>MTIATHLSEPRWYRLFAAWIIALVATLGALFLSEIMGLDPCELCWYQRIFMFPLVFVLAVGLATSDTQVFRYALPLVAAGWLVAAYHNLLYVGVIPEALQPCGAGPSCAKADLNLFGFISIPLLSLVAFTTLAVLLIVKKGPQK</sequence>
<keyword evidence="5" id="KW-0249">Electron transport</keyword>
<keyword evidence="8 12" id="KW-0472">Membrane</keyword>
<feature type="transmembrane region" description="Helical" evidence="12">
    <location>
        <begin position="45"/>
        <end position="65"/>
    </location>
</feature>
<dbReference type="Pfam" id="PF02600">
    <property type="entry name" value="DsbB"/>
    <property type="match status" value="1"/>
</dbReference>
<keyword evidence="10" id="KW-0143">Chaperone</keyword>
<organism evidence="13 14">
    <name type="scientific">Orrella marina</name>
    <dbReference type="NCBI Taxonomy" id="2163011"/>
    <lineage>
        <taxon>Bacteria</taxon>
        <taxon>Pseudomonadati</taxon>
        <taxon>Pseudomonadota</taxon>
        <taxon>Betaproteobacteria</taxon>
        <taxon>Burkholderiales</taxon>
        <taxon>Alcaligenaceae</taxon>
        <taxon>Orrella</taxon>
    </lineage>
</organism>
<evidence type="ECO:0000256" key="7">
    <source>
        <dbReference type="ARBA" id="ARBA00023002"/>
    </source>
</evidence>
<accession>A0A2R4XJB0</accession>
<dbReference type="PANTHER" id="PTHR43469:SF1">
    <property type="entry name" value="SPBETA PROPHAGE-DERIVED DISULFIDE BOND FORMATION PROTEIN B"/>
    <property type="match status" value="1"/>
</dbReference>